<dbReference type="Gene3D" id="1.10.630.10">
    <property type="entry name" value="Cytochrome P450"/>
    <property type="match status" value="1"/>
</dbReference>
<dbReference type="InterPro" id="IPR036396">
    <property type="entry name" value="Cyt_P450_sf"/>
</dbReference>
<organism evidence="7 8">
    <name type="scientific">Rhodofomes roseus</name>
    <dbReference type="NCBI Taxonomy" id="34475"/>
    <lineage>
        <taxon>Eukaryota</taxon>
        <taxon>Fungi</taxon>
        <taxon>Dikarya</taxon>
        <taxon>Basidiomycota</taxon>
        <taxon>Agaricomycotina</taxon>
        <taxon>Agaricomycetes</taxon>
        <taxon>Polyporales</taxon>
        <taxon>Rhodofomes</taxon>
    </lineage>
</organism>
<feature type="non-terminal residue" evidence="7">
    <location>
        <position position="1"/>
    </location>
</feature>
<proteinExistence type="inferred from homology"/>
<accession>A0ABQ8K0H5</accession>
<evidence type="ECO:0000256" key="2">
    <source>
        <dbReference type="ARBA" id="ARBA00010617"/>
    </source>
</evidence>
<dbReference type="InterPro" id="IPR017972">
    <property type="entry name" value="Cyt_P450_CS"/>
</dbReference>
<comment type="cofactor">
    <cofactor evidence="1">
        <name>heme</name>
        <dbReference type="ChEBI" id="CHEBI:30413"/>
    </cofactor>
</comment>
<sequence length="331" mass="37329">VHAYPTVTKIVARASNRLFVGAPLCRNTEYLDIMRVHAANVDKAATILTLCPKYLKPLVASLFPWQRQATNRLRPFLKPILDERTSLLEEPNDASTDKPVDLLMWMMEEARRLCHPNQEDLLIHAVLAANFAAIHTTSVTFTHALYHLAAKPAYAGPLREEIERVVSEDGWTRAALGRMWRLESFLKDSCSLPVAPIRYTLQDVLLSNGTLLPEGTLVTAVMRSTHLDEANFPDAATFDPTRFSSMGGEGSKNRRHYVGTSPTDIGFGHGRHACPGRFFAADELKIMLACVVMRYDVKFREEGKRPDNEWFAYVCYPAQDAQVLFRKRRVA</sequence>
<dbReference type="PROSITE" id="PS00086">
    <property type="entry name" value="CYTOCHROME_P450"/>
    <property type="match status" value="1"/>
</dbReference>
<dbReference type="RefSeq" id="XP_047773285.1">
    <property type="nucleotide sequence ID" value="XM_047928597.1"/>
</dbReference>
<keyword evidence="8" id="KW-1185">Reference proteome</keyword>
<dbReference type="CDD" id="cd11041">
    <property type="entry name" value="CYP503A1-like"/>
    <property type="match status" value="1"/>
</dbReference>
<dbReference type="SUPFAM" id="SSF48264">
    <property type="entry name" value="Cytochrome P450"/>
    <property type="match status" value="1"/>
</dbReference>
<evidence type="ECO:0000256" key="1">
    <source>
        <dbReference type="ARBA" id="ARBA00001971"/>
    </source>
</evidence>
<keyword evidence="6" id="KW-0503">Monooxygenase</keyword>
<comment type="similarity">
    <text evidence="2 6">Belongs to the cytochrome P450 family.</text>
</comment>
<dbReference type="PRINTS" id="PR00465">
    <property type="entry name" value="EP450IV"/>
</dbReference>
<evidence type="ECO:0000256" key="6">
    <source>
        <dbReference type="RuleBase" id="RU000461"/>
    </source>
</evidence>
<comment type="caution">
    <text evidence="7">The sequence shown here is derived from an EMBL/GenBank/DDBJ whole genome shotgun (WGS) entry which is preliminary data.</text>
</comment>
<protein>
    <submittedName>
        <fullName evidence="7">Cytochrome P450</fullName>
    </submittedName>
</protein>
<keyword evidence="4 6" id="KW-0560">Oxidoreductase</keyword>
<dbReference type="EMBL" id="JADCUA010000035">
    <property type="protein sequence ID" value="KAH9829922.1"/>
    <property type="molecule type" value="Genomic_DNA"/>
</dbReference>
<reference evidence="7 8" key="1">
    <citation type="journal article" date="2021" name="Environ. Microbiol.">
        <title>Gene family expansions and transcriptome signatures uncover fungal adaptations to wood decay.</title>
        <authorList>
            <person name="Hage H."/>
            <person name="Miyauchi S."/>
            <person name="Viragh M."/>
            <person name="Drula E."/>
            <person name="Min B."/>
            <person name="Chaduli D."/>
            <person name="Navarro D."/>
            <person name="Favel A."/>
            <person name="Norest M."/>
            <person name="Lesage-Meessen L."/>
            <person name="Balint B."/>
            <person name="Merenyi Z."/>
            <person name="de Eugenio L."/>
            <person name="Morin E."/>
            <person name="Martinez A.T."/>
            <person name="Baldrian P."/>
            <person name="Stursova M."/>
            <person name="Martinez M.J."/>
            <person name="Novotny C."/>
            <person name="Magnuson J.K."/>
            <person name="Spatafora J.W."/>
            <person name="Maurice S."/>
            <person name="Pangilinan J."/>
            <person name="Andreopoulos W."/>
            <person name="LaButti K."/>
            <person name="Hundley H."/>
            <person name="Na H."/>
            <person name="Kuo A."/>
            <person name="Barry K."/>
            <person name="Lipzen A."/>
            <person name="Henrissat B."/>
            <person name="Riley R."/>
            <person name="Ahrendt S."/>
            <person name="Nagy L.G."/>
            <person name="Grigoriev I.V."/>
            <person name="Martin F."/>
            <person name="Rosso M.N."/>
        </authorList>
    </citation>
    <scope>NUCLEOTIDE SEQUENCE [LARGE SCALE GENOMIC DNA]</scope>
    <source>
        <strain evidence="7 8">CIRM-BRFM 1785</strain>
    </source>
</reference>
<dbReference type="GeneID" id="72009329"/>
<keyword evidence="6" id="KW-0349">Heme</keyword>
<dbReference type="InterPro" id="IPR001128">
    <property type="entry name" value="Cyt_P450"/>
</dbReference>
<evidence type="ECO:0000256" key="3">
    <source>
        <dbReference type="ARBA" id="ARBA00022723"/>
    </source>
</evidence>
<gene>
    <name evidence="7" type="ORF">C8Q71DRAFT_887793</name>
</gene>
<evidence type="ECO:0000256" key="4">
    <source>
        <dbReference type="ARBA" id="ARBA00023002"/>
    </source>
</evidence>
<evidence type="ECO:0000313" key="7">
    <source>
        <dbReference type="EMBL" id="KAH9829922.1"/>
    </source>
</evidence>
<name>A0ABQ8K0H5_9APHY</name>
<dbReference type="Proteomes" id="UP000814176">
    <property type="component" value="Unassembled WGS sequence"/>
</dbReference>
<dbReference type="PANTHER" id="PTHR46206">
    <property type="entry name" value="CYTOCHROME P450"/>
    <property type="match status" value="1"/>
</dbReference>
<dbReference type="InterPro" id="IPR002403">
    <property type="entry name" value="Cyt_P450_E_grp-IV"/>
</dbReference>
<keyword evidence="5 6" id="KW-0408">Iron</keyword>
<keyword evidence="3 6" id="KW-0479">Metal-binding</keyword>
<evidence type="ECO:0000313" key="8">
    <source>
        <dbReference type="Proteomes" id="UP000814176"/>
    </source>
</evidence>
<evidence type="ECO:0000256" key="5">
    <source>
        <dbReference type="ARBA" id="ARBA00023004"/>
    </source>
</evidence>
<dbReference type="Pfam" id="PF00067">
    <property type="entry name" value="p450"/>
    <property type="match status" value="1"/>
</dbReference>